<dbReference type="CDD" id="cd00093">
    <property type="entry name" value="HTH_XRE"/>
    <property type="match status" value="1"/>
</dbReference>
<dbReference type="Gene3D" id="1.10.260.40">
    <property type="entry name" value="lambda repressor-like DNA-binding domains"/>
    <property type="match status" value="1"/>
</dbReference>
<dbReference type="EMBL" id="DVNC01000023">
    <property type="protein sequence ID" value="HIU53105.1"/>
    <property type="molecule type" value="Genomic_DNA"/>
</dbReference>
<proteinExistence type="predicted"/>
<evidence type="ECO:0000259" key="1">
    <source>
        <dbReference type="PROSITE" id="PS50943"/>
    </source>
</evidence>
<dbReference type="InterPro" id="IPR010982">
    <property type="entry name" value="Lambda_DNA-bd_dom_sf"/>
</dbReference>
<dbReference type="PROSITE" id="PS50943">
    <property type="entry name" value="HTH_CROC1"/>
    <property type="match status" value="1"/>
</dbReference>
<dbReference type="Proteomes" id="UP000824107">
    <property type="component" value="Unassembled WGS sequence"/>
</dbReference>
<dbReference type="AlphaFoldDB" id="A0A9D1SAP0"/>
<evidence type="ECO:0000313" key="2">
    <source>
        <dbReference type="EMBL" id="HIU53105.1"/>
    </source>
</evidence>
<dbReference type="SUPFAM" id="SSF47413">
    <property type="entry name" value="lambda repressor-like DNA-binding domains"/>
    <property type="match status" value="1"/>
</dbReference>
<dbReference type="Pfam" id="PF01381">
    <property type="entry name" value="HTH_3"/>
    <property type="match status" value="1"/>
</dbReference>
<reference evidence="2" key="1">
    <citation type="submission" date="2020-10" db="EMBL/GenBank/DDBJ databases">
        <authorList>
            <person name="Gilroy R."/>
        </authorList>
    </citation>
    <scope>NUCLEOTIDE SEQUENCE</scope>
    <source>
        <strain evidence="2">ChiW3-316</strain>
    </source>
</reference>
<dbReference type="SMART" id="SM00530">
    <property type="entry name" value="HTH_XRE"/>
    <property type="match status" value="1"/>
</dbReference>
<dbReference type="InterPro" id="IPR001387">
    <property type="entry name" value="Cro/C1-type_HTH"/>
</dbReference>
<organism evidence="2 3">
    <name type="scientific">Candidatus Scatocola faecipullorum</name>
    <dbReference type="NCBI Taxonomy" id="2840917"/>
    <lineage>
        <taxon>Bacteria</taxon>
        <taxon>Pseudomonadati</taxon>
        <taxon>Pseudomonadota</taxon>
        <taxon>Alphaproteobacteria</taxon>
        <taxon>Rhodospirillales</taxon>
        <taxon>Rhodospirillaceae</taxon>
        <taxon>Rhodospirillaceae incertae sedis</taxon>
        <taxon>Candidatus Scatocola</taxon>
    </lineage>
</organism>
<feature type="domain" description="HTH cro/C1-type" evidence="1">
    <location>
        <begin position="28"/>
        <end position="82"/>
    </location>
</feature>
<name>A0A9D1SAP0_9PROT</name>
<sequence>MASEIQQNCKRCTTASAAAIDRHIGNRIKLRRNYLKMSQDKLGRAVGLTFQQIQKYEKGFNRISVGRLWEISRILNVPIAYFFEDLPRSGNEQNAEISGFGDEAQMIYKEDSLRLLNAFNKIRSPQTARIVFDLLQALVATPKEAEYEPRKK</sequence>
<gene>
    <name evidence="2" type="ORF">IAD20_03385</name>
</gene>
<evidence type="ECO:0000313" key="3">
    <source>
        <dbReference type="Proteomes" id="UP000824107"/>
    </source>
</evidence>
<reference evidence="2" key="2">
    <citation type="journal article" date="2021" name="PeerJ">
        <title>Extensive microbial diversity within the chicken gut microbiome revealed by metagenomics and culture.</title>
        <authorList>
            <person name="Gilroy R."/>
            <person name="Ravi A."/>
            <person name="Getino M."/>
            <person name="Pursley I."/>
            <person name="Horton D.L."/>
            <person name="Alikhan N.F."/>
            <person name="Baker D."/>
            <person name="Gharbi K."/>
            <person name="Hall N."/>
            <person name="Watson M."/>
            <person name="Adriaenssens E.M."/>
            <person name="Foster-Nyarko E."/>
            <person name="Jarju S."/>
            <person name="Secka A."/>
            <person name="Antonio M."/>
            <person name="Oren A."/>
            <person name="Chaudhuri R.R."/>
            <person name="La Ragione R."/>
            <person name="Hildebrand F."/>
            <person name="Pallen M.J."/>
        </authorList>
    </citation>
    <scope>NUCLEOTIDE SEQUENCE</scope>
    <source>
        <strain evidence="2">ChiW3-316</strain>
    </source>
</reference>
<dbReference type="GO" id="GO:0003677">
    <property type="term" value="F:DNA binding"/>
    <property type="evidence" value="ECO:0007669"/>
    <property type="project" value="InterPro"/>
</dbReference>
<accession>A0A9D1SAP0</accession>
<comment type="caution">
    <text evidence="2">The sequence shown here is derived from an EMBL/GenBank/DDBJ whole genome shotgun (WGS) entry which is preliminary data.</text>
</comment>
<protein>
    <submittedName>
        <fullName evidence="2">Helix-turn-helix transcriptional regulator</fullName>
    </submittedName>
</protein>